<dbReference type="GO" id="GO:0032259">
    <property type="term" value="P:methylation"/>
    <property type="evidence" value="ECO:0007669"/>
    <property type="project" value="UniProtKB-KW"/>
</dbReference>
<dbReference type="GO" id="GO:0005634">
    <property type="term" value="C:nucleus"/>
    <property type="evidence" value="ECO:0007669"/>
    <property type="project" value="TreeGrafter"/>
</dbReference>
<name>A0A836JMN1_9HYME</name>
<dbReference type="GO" id="GO:0042800">
    <property type="term" value="F:histone H3K4 methyltransferase activity"/>
    <property type="evidence" value="ECO:0007669"/>
    <property type="project" value="TreeGrafter"/>
</dbReference>
<dbReference type="InterPro" id="IPR036397">
    <property type="entry name" value="RNaseH_sf"/>
</dbReference>
<dbReference type="GO" id="GO:0003697">
    <property type="term" value="F:single-stranded DNA binding"/>
    <property type="evidence" value="ECO:0007669"/>
    <property type="project" value="TreeGrafter"/>
</dbReference>
<evidence type="ECO:0000313" key="2">
    <source>
        <dbReference type="EMBL" id="KAG5312592.1"/>
    </source>
</evidence>
<dbReference type="InterPro" id="IPR058912">
    <property type="entry name" value="HTH_animal"/>
</dbReference>
<gene>
    <name evidence="2" type="primary">Setmar_78</name>
    <name evidence="2" type="ORF">G6Z75_0001026</name>
</gene>
<organism evidence="2 3">
    <name type="scientific">Acromyrmex insinuator</name>
    <dbReference type="NCBI Taxonomy" id="230686"/>
    <lineage>
        <taxon>Eukaryota</taxon>
        <taxon>Metazoa</taxon>
        <taxon>Ecdysozoa</taxon>
        <taxon>Arthropoda</taxon>
        <taxon>Hexapoda</taxon>
        <taxon>Insecta</taxon>
        <taxon>Pterygota</taxon>
        <taxon>Neoptera</taxon>
        <taxon>Endopterygota</taxon>
        <taxon>Hymenoptera</taxon>
        <taxon>Apocrita</taxon>
        <taxon>Aculeata</taxon>
        <taxon>Formicoidea</taxon>
        <taxon>Formicidae</taxon>
        <taxon>Myrmicinae</taxon>
        <taxon>Acromyrmex</taxon>
    </lineage>
</organism>
<dbReference type="EMBL" id="JAANHZ010000315">
    <property type="protein sequence ID" value="KAG5312592.1"/>
    <property type="molecule type" value="Genomic_DNA"/>
</dbReference>
<dbReference type="GO" id="GO:0035861">
    <property type="term" value="C:site of double-strand break"/>
    <property type="evidence" value="ECO:0007669"/>
    <property type="project" value="TreeGrafter"/>
</dbReference>
<dbReference type="AlphaFoldDB" id="A0A836JMN1"/>
<dbReference type="GO" id="GO:0031297">
    <property type="term" value="P:replication fork processing"/>
    <property type="evidence" value="ECO:0007669"/>
    <property type="project" value="TreeGrafter"/>
</dbReference>
<accession>A0A836JMN1</accession>
<dbReference type="PANTHER" id="PTHR46060:SF2">
    <property type="entry name" value="HISTONE-LYSINE N-METHYLTRANSFERASE SETMAR"/>
    <property type="match status" value="1"/>
</dbReference>
<feature type="non-terminal residue" evidence="2">
    <location>
        <position position="201"/>
    </location>
</feature>
<protein>
    <submittedName>
        <fullName evidence="2">SETMR methyltransferase</fullName>
    </submittedName>
</protein>
<dbReference type="GO" id="GO:0015074">
    <property type="term" value="P:DNA integration"/>
    <property type="evidence" value="ECO:0007669"/>
    <property type="project" value="TreeGrafter"/>
</dbReference>
<dbReference type="GO" id="GO:0046975">
    <property type="term" value="F:histone H3K36 methyltransferase activity"/>
    <property type="evidence" value="ECO:0007669"/>
    <property type="project" value="TreeGrafter"/>
</dbReference>
<evidence type="ECO:0000259" key="1">
    <source>
        <dbReference type="Pfam" id="PF26215"/>
    </source>
</evidence>
<dbReference type="GO" id="GO:0003690">
    <property type="term" value="F:double-stranded DNA binding"/>
    <property type="evidence" value="ECO:0007669"/>
    <property type="project" value="TreeGrafter"/>
</dbReference>
<dbReference type="Gene3D" id="3.30.420.10">
    <property type="entry name" value="Ribonuclease H-like superfamily/Ribonuclease H"/>
    <property type="match status" value="1"/>
</dbReference>
<feature type="non-terminal residue" evidence="2">
    <location>
        <position position="1"/>
    </location>
</feature>
<keyword evidence="2" id="KW-0489">Methyltransferase</keyword>
<comment type="caution">
    <text evidence="2">The sequence shown here is derived from an EMBL/GenBank/DDBJ whole genome shotgun (WGS) entry which is preliminary data.</text>
</comment>
<dbReference type="Proteomes" id="UP000667349">
    <property type="component" value="Unassembled WGS sequence"/>
</dbReference>
<dbReference type="GO" id="GO:0044774">
    <property type="term" value="P:mitotic DNA integrity checkpoint signaling"/>
    <property type="evidence" value="ECO:0007669"/>
    <property type="project" value="TreeGrafter"/>
</dbReference>
<dbReference type="GO" id="GO:0000014">
    <property type="term" value="F:single-stranded DNA endodeoxyribonuclease activity"/>
    <property type="evidence" value="ECO:0007669"/>
    <property type="project" value="TreeGrafter"/>
</dbReference>
<dbReference type="PANTHER" id="PTHR46060">
    <property type="entry name" value="MARINER MOS1 TRANSPOSASE-LIKE PROTEIN"/>
    <property type="match status" value="1"/>
</dbReference>
<feature type="domain" description="Helix-turn-helix" evidence="1">
    <location>
        <begin position="4"/>
        <end position="47"/>
    </location>
</feature>
<keyword evidence="3" id="KW-1185">Reference proteome</keyword>
<dbReference type="InterPro" id="IPR052709">
    <property type="entry name" value="Transposase-MT_Hybrid"/>
</dbReference>
<dbReference type="Pfam" id="PF26215">
    <property type="entry name" value="HTH_animal"/>
    <property type="match status" value="1"/>
</dbReference>
<dbReference type="GO" id="GO:0000793">
    <property type="term" value="C:condensed chromosome"/>
    <property type="evidence" value="ECO:0007669"/>
    <property type="project" value="TreeGrafter"/>
</dbReference>
<dbReference type="GO" id="GO:0000729">
    <property type="term" value="P:DNA double-strand break processing"/>
    <property type="evidence" value="ECO:0007669"/>
    <property type="project" value="TreeGrafter"/>
</dbReference>
<sequence length="201" mass="23170">FSKEHPLSQKKGTIIGLVDRTFFLPDIEFHRKNFEFIIKVFLDNDYEFSFFSMNKLNNIVKAHKDPVPKLSKKNLKTKIVEHKNHIKRSPTTKLVITEHVPLEISEDTVLKEFSSGAKILSVRRLCRRVHKNGGDELVPTRKGVIFHHDNARPHTAITQQKLVQLGWDVLSHPPYSLDLAPSDYLTLVPVPAKLPQREIVR</sequence>
<reference evidence="2" key="1">
    <citation type="submission" date="2020-02" db="EMBL/GenBank/DDBJ databases">
        <title>Relaxed selection underlies rapid genomic changes in the transitions from sociality to social parasitism in ants.</title>
        <authorList>
            <person name="Bi X."/>
        </authorList>
    </citation>
    <scope>NUCLEOTIDE SEQUENCE</scope>
    <source>
        <strain evidence="2">BGI-DK2013a</strain>
        <tissue evidence="2">Whole body</tissue>
    </source>
</reference>
<dbReference type="GO" id="GO:0006303">
    <property type="term" value="P:double-strand break repair via nonhomologous end joining"/>
    <property type="evidence" value="ECO:0007669"/>
    <property type="project" value="TreeGrafter"/>
</dbReference>
<dbReference type="GO" id="GO:0044547">
    <property type="term" value="F:DNA topoisomerase binding"/>
    <property type="evidence" value="ECO:0007669"/>
    <property type="project" value="TreeGrafter"/>
</dbReference>
<proteinExistence type="predicted"/>
<evidence type="ECO:0000313" key="3">
    <source>
        <dbReference type="Proteomes" id="UP000667349"/>
    </source>
</evidence>
<keyword evidence="2" id="KW-0808">Transferase</keyword>